<evidence type="ECO:0000313" key="3">
    <source>
        <dbReference type="Proteomes" id="UP000288805"/>
    </source>
</evidence>
<dbReference type="SUPFAM" id="SSF56672">
    <property type="entry name" value="DNA/RNA polymerases"/>
    <property type="match status" value="1"/>
</dbReference>
<reference evidence="2 3" key="1">
    <citation type="journal article" date="2018" name="PLoS Genet.">
        <title>Population sequencing reveals clonal diversity and ancestral inbreeding in the grapevine cultivar Chardonnay.</title>
        <authorList>
            <person name="Roach M.J."/>
            <person name="Johnson D.L."/>
            <person name="Bohlmann J."/>
            <person name="van Vuuren H.J."/>
            <person name="Jones S.J."/>
            <person name="Pretorius I.S."/>
            <person name="Schmidt S.A."/>
            <person name="Borneman A.R."/>
        </authorList>
    </citation>
    <scope>NUCLEOTIDE SEQUENCE [LARGE SCALE GENOMIC DNA]</scope>
    <source>
        <strain evidence="3">cv. Chardonnay</strain>
        <tissue evidence="2">Leaf</tissue>
    </source>
</reference>
<dbReference type="InterPro" id="IPR000477">
    <property type="entry name" value="RT_dom"/>
</dbReference>
<dbReference type="Pfam" id="PF00078">
    <property type="entry name" value="RVT_1"/>
    <property type="match status" value="1"/>
</dbReference>
<dbReference type="AlphaFoldDB" id="A0A438F609"/>
<dbReference type="Proteomes" id="UP000288805">
    <property type="component" value="Unassembled WGS sequence"/>
</dbReference>
<dbReference type="InterPro" id="IPR043502">
    <property type="entry name" value="DNA/RNA_pol_sf"/>
</dbReference>
<comment type="caution">
    <text evidence="2">The sequence shown here is derived from an EMBL/GenBank/DDBJ whole genome shotgun (WGS) entry which is preliminary data.</text>
</comment>
<dbReference type="Gene3D" id="3.30.70.270">
    <property type="match status" value="1"/>
</dbReference>
<dbReference type="InterPro" id="IPR043128">
    <property type="entry name" value="Rev_trsase/Diguanyl_cyclase"/>
</dbReference>
<name>A0A438F609_VITVI</name>
<gene>
    <name evidence="2" type="ORF">CK203_089071</name>
</gene>
<dbReference type="InterPro" id="IPR053134">
    <property type="entry name" value="RNA-dir_DNA_polymerase"/>
</dbReference>
<organism evidence="2 3">
    <name type="scientific">Vitis vinifera</name>
    <name type="common">Grape</name>
    <dbReference type="NCBI Taxonomy" id="29760"/>
    <lineage>
        <taxon>Eukaryota</taxon>
        <taxon>Viridiplantae</taxon>
        <taxon>Streptophyta</taxon>
        <taxon>Embryophyta</taxon>
        <taxon>Tracheophyta</taxon>
        <taxon>Spermatophyta</taxon>
        <taxon>Magnoliopsida</taxon>
        <taxon>eudicotyledons</taxon>
        <taxon>Gunneridae</taxon>
        <taxon>Pentapetalae</taxon>
        <taxon>rosids</taxon>
        <taxon>Vitales</taxon>
        <taxon>Vitaceae</taxon>
        <taxon>Viteae</taxon>
        <taxon>Vitis</taxon>
    </lineage>
</organism>
<accession>A0A438F609</accession>
<feature type="domain" description="Reverse transcriptase" evidence="1">
    <location>
        <begin position="172"/>
        <end position="220"/>
    </location>
</feature>
<dbReference type="PANTHER" id="PTHR24559:SF443">
    <property type="entry name" value="RNA-DIRECTED DNA POLYMERASE HOMOLOG"/>
    <property type="match status" value="1"/>
</dbReference>
<evidence type="ECO:0000259" key="1">
    <source>
        <dbReference type="Pfam" id="PF00078"/>
    </source>
</evidence>
<proteinExistence type="predicted"/>
<dbReference type="PANTHER" id="PTHR24559">
    <property type="entry name" value="TRANSPOSON TY3-I GAG-POL POLYPROTEIN"/>
    <property type="match status" value="1"/>
</dbReference>
<protein>
    <recommendedName>
        <fullName evidence="1">Reverse transcriptase domain-containing protein</fullName>
    </recommendedName>
</protein>
<dbReference type="EMBL" id="QGNW01001118">
    <property type="protein sequence ID" value="RVW55336.1"/>
    <property type="molecule type" value="Genomic_DNA"/>
</dbReference>
<evidence type="ECO:0000313" key="2">
    <source>
        <dbReference type="EMBL" id="RVW55336.1"/>
    </source>
</evidence>
<sequence>MVRSGLCHLLPMRASSVGHVMLMPPTAMHANALEAMCEQIAQLETHVGGSLNADTTLSIRVAKACNELRQDRVPLRGDHIVEAGYHSGNTSYFKTNPSQVKQVTITTMYLSRDAKLWWHTRMSDDVESRRSHITTWETLKKELKDQFLPTNAPHFTKLDLHFGYQNYVLFDFLDCFMVVYLDDMVIYSQILDDHVIHLGKVLQRLRQHQQYVKKEKCEFA</sequence>